<dbReference type="EMBL" id="QNVI01000047">
    <property type="protein sequence ID" value="TDA38588.1"/>
    <property type="molecule type" value="Genomic_DNA"/>
</dbReference>
<evidence type="ECO:0008006" key="3">
    <source>
        <dbReference type="Google" id="ProtNLM"/>
    </source>
</evidence>
<protein>
    <recommendedName>
        <fullName evidence="3">CARDB domain-containing protein</fullName>
    </recommendedName>
</protein>
<accession>A0A523BCD0</accession>
<evidence type="ECO:0000313" key="1">
    <source>
        <dbReference type="EMBL" id="TDA38588.1"/>
    </source>
</evidence>
<comment type="caution">
    <text evidence="1">The sequence shown here is derived from an EMBL/GenBank/DDBJ whole genome shotgun (WGS) entry which is preliminary data.</text>
</comment>
<gene>
    <name evidence="1" type="ORF">DSO09_03995</name>
</gene>
<dbReference type="Proteomes" id="UP000317265">
    <property type="component" value="Unassembled WGS sequence"/>
</dbReference>
<proteinExistence type="predicted"/>
<reference evidence="1 2" key="1">
    <citation type="journal article" date="2019" name="Nat. Microbiol.">
        <title>Expanding anaerobic alkane metabolism in the domain of Archaea.</title>
        <authorList>
            <person name="Wang Y."/>
            <person name="Wegener G."/>
            <person name="Hou J."/>
            <person name="Wang F."/>
            <person name="Xiao X."/>
        </authorList>
    </citation>
    <scope>NUCLEOTIDE SEQUENCE [LARGE SCALE GENOMIC DNA]</scope>
    <source>
        <strain evidence="1">WYZ-LMO11</strain>
    </source>
</reference>
<organism evidence="1 2">
    <name type="scientific">Thermoproteota archaeon</name>
    <dbReference type="NCBI Taxonomy" id="2056631"/>
    <lineage>
        <taxon>Archaea</taxon>
        <taxon>Thermoproteota</taxon>
    </lineage>
</organism>
<name>A0A523BCD0_9CREN</name>
<sequence>ISLAGLFLNAYSKSLSYNPKIEIIDARAISWAGGTLIKLNIANVGNVKLTLNSISIKGIQTYPLSKTLEISQNYEFETNILSQPIGTKLTIIASASTPDGKTIEVIKNVEVMP</sequence>
<feature type="non-terminal residue" evidence="1">
    <location>
        <position position="1"/>
    </location>
</feature>
<dbReference type="AlphaFoldDB" id="A0A523BCD0"/>
<evidence type="ECO:0000313" key="2">
    <source>
        <dbReference type="Proteomes" id="UP000317265"/>
    </source>
</evidence>